<protein>
    <submittedName>
        <fullName evidence="1">Glucose-6-phosphate dehydrogenase</fullName>
    </submittedName>
</protein>
<comment type="caution">
    <text evidence="1">The sequence shown here is derived from an EMBL/GenBank/DDBJ whole genome shotgun (WGS) entry which is preliminary data.</text>
</comment>
<dbReference type="Proteomes" id="UP001231736">
    <property type="component" value="Unassembled WGS sequence"/>
</dbReference>
<dbReference type="GO" id="GO:0043565">
    <property type="term" value="F:sequence-specific DNA binding"/>
    <property type="evidence" value="ECO:0007669"/>
    <property type="project" value="TreeGrafter"/>
</dbReference>
<dbReference type="GO" id="GO:0004803">
    <property type="term" value="F:transposase activity"/>
    <property type="evidence" value="ECO:0007669"/>
    <property type="project" value="InterPro"/>
</dbReference>
<dbReference type="RefSeq" id="WP_306375992.1">
    <property type="nucleotide sequence ID" value="NZ_JASAYT010000023.1"/>
</dbReference>
<dbReference type="PANTHER" id="PTHR36966:SF1">
    <property type="entry name" value="REP-ASSOCIATED TYROSINE TRANSPOSASE"/>
    <property type="match status" value="1"/>
</dbReference>
<dbReference type="AlphaFoldDB" id="A0AAJ6P320"/>
<organism evidence="1 2">
    <name type="scientific">Phocoenobacter skyensis</name>
    <dbReference type="NCBI Taxonomy" id="97481"/>
    <lineage>
        <taxon>Bacteria</taxon>
        <taxon>Pseudomonadati</taxon>
        <taxon>Pseudomonadota</taxon>
        <taxon>Gammaproteobacteria</taxon>
        <taxon>Pasteurellales</taxon>
        <taxon>Pasteurellaceae</taxon>
        <taxon>Phocoenobacter</taxon>
    </lineage>
</organism>
<dbReference type="InterPro" id="IPR052715">
    <property type="entry name" value="RAYT_transposase"/>
</dbReference>
<reference evidence="1" key="1">
    <citation type="journal article" date="2023" name="Front. Microbiol.">
        <title>Phylogeography and host specificity of Pasteurellaceae pathogenic to sea-farmed fish in the north-east Atlantic.</title>
        <authorList>
            <person name="Gulla S."/>
            <person name="Colquhoun D.J."/>
            <person name="Olsen A.B."/>
            <person name="Spilsberg B."/>
            <person name="Lagesen K."/>
            <person name="Aakesson C.P."/>
            <person name="Strom S."/>
            <person name="Manji F."/>
            <person name="Birkbeck T.H."/>
            <person name="Nilsen H.K."/>
        </authorList>
    </citation>
    <scope>NUCLEOTIDE SEQUENCE</scope>
    <source>
        <strain evidence="1">98B1</strain>
    </source>
</reference>
<dbReference type="Gene3D" id="3.30.70.1290">
    <property type="entry name" value="Transposase IS200-like"/>
    <property type="match status" value="1"/>
</dbReference>
<name>A0AAJ6P320_9PAST</name>
<dbReference type="InterPro" id="IPR036515">
    <property type="entry name" value="Transposase_17_sf"/>
</dbReference>
<evidence type="ECO:0000313" key="2">
    <source>
        <dbReference type="Proteomes" id="UP001231736"/>
    </source>
</evidence>
<evidence type="ECO:0000313" key="1">
    <source>
        <dbReference type="EMBL" id="MDP8175294.1"/>
    </source>
</evidence>
<sequence>MQKELYKNLYRTQSIRLKEWDYRINAAYFVTICTKDKAHYFGRIEDSKMVYSLMGIIADVLWYEIKNHNKNIELGDFVVMPNHIHGILILQNEHIDDEMMETGHALSP</sequence>
<dbReference type="SUPFAM" id="SSF143422">
    <property type="entry name" value="Transposase IS200-like"/>
    <property type="match status" value="1"/>
</dbReference>
<accession>A0AAJ6P320</accession>
<dbReference type="GO" id="GO:0006313">
    <property type="term" value="P:DNA transposition"/>
    <property type="evidence" value="ECO:0007669"/>
    <property type="project" value="InterPro"/>
</dbReference>
<gene>
    <name evidence="1" type="ORF">QJU97_07475</name>
</gene>
<dbReference type="EMBL" id="JASAYT010000023">
    <property type="protein sequence ID" value="MDP8175294.1"/>
    <property type="molecule type" value="Genomic_DNA"/>
</dbReference>
<dbReference type="PANTHER" id="PTHR36966">
    <property type="entry name" value="REP-ASSOCIATED TYROSINE TRANSPOSASE"/>
    <property type="match status" value="1"/>
</dbReference>
<proteinExistence type="predicted"/>